<accession>A0AA35P4A7</accession>
<gene>
    <name evidence="1" type="ORF">PODLI_1B009786</name>
</gene>
<dbReference type="Proteomes" id="UP001178461">
    <property type="component" value="Chromosome 4"/>
</dbReference>
<keyword evidence="2" id="KW-1185">Reference proteome</keyword>
<proteinExistence type="predicted"/>
<dbReference type="AlphaFoldDB" id="A0AA35P4A7"/>
<evidence type="ECO:0000313" key="1">
    <source>
        <dbReference type="EMBL" id="CAI5771788.1"/>
    </source>
</evidence>
<evidence type="ECO:0000313" key="2">
    <source>
        <dbReference type="Proteomes" id="UP001178461"/>
    </source>
</evidence>
<sequence>HSSINAPHQCRRLPVALCAAATHHLPGHLLAKFRSLKSKAVYKRDVGRVSGHLENKCIPGNFFLEWNWLITKDGIAVAILELK</sequence>
<feature type="non-terminal residue" evidence="1">
    <location>
        <position position="1"/>
    </location>
</feature>
<feature type="non-terminal residue" evidence="1">
    <location>
        <position position="83"/>
    </location>
</feature>
<name>A0AA35P4A7_9SAUR</name>
<dbReference type="EMBL" id="OX395129">
    <property type="protein sequence ID" value="CAI5771788.1"/>
    <property type="molecule type" value="Genomic_DNA"/>
</dbReference>
<protein>
    <submittedName>
        <fullName evidence="1">Uncharacterized protein</fullName>
    </submittedName>
</protein>
<reference evidence="1" key="1">
    <citation type="submission" date="2022-12" db="EMBL/GenBank/DDBJ databases">
        <authorList>
            <person name="Alioto T."/>
            <person name="Alioto T."/>
            <person name="Gomez Garrido J."/>
        </authorList>
    </citation>
    <scope>NUCLEOTIDE SEQUENCE</scope>
</reference>
<organism evidence="1 2">
    <name type="scientific">Podarcis lilfordi</name>
    <name type="common">Lilford's wall lizard</name>
    <dbReference type="NCBI Taxonomy" id="74358"/>
    <lineage>
        <taxon>Eukaryota</taxon>
        <taxon>Metazoa</taxon>
        <taxon>Chordata</taxon>
        <taxon>Craniata</taxon>
        <taxon>Vertebrata</taxon>
        <taxon>Euteleostomi</taxon>
        <taxon>Lepidosauria</taxon>
        <taxon>Squamata</taxon>
        <taxon>Bifurcata</taxon>
        <taxon>Unidentata</taxon>
        <taxon>Episquamata</taxon>
        <taxon>Laterata</taxon>
        <taxon>Lacertibaenia</taxon>
        <taxon>Lacertidae</taxon>
        <taxon>Podarcis</taxon>
    </lineage>
</organism>